<dbReference type="InterPro" id="IPR007627">
    <property type="entry name" value="RNA_pol_sigma70_r2"/>
</dbReference>
<dbReference type="SUPFAM" id="SSF88946">
    <property type="entry name" value="Sigma2 domain of RNA polymerase sigma factors"/>
    <property type="match status" value="1"/>
</dbReference>
<evidence type="ECO:0000256" key="2">
    <source>
        <dbReference type="ARBA" id="ARBA00023015"/>
    </source>
</evidence>
<keyword evidence="3" id="KW-0731">Sigma factor</keyword>
<evidence type="ECO:0000313" key="7">
    <source>
        <dbReference type="EMBL" id="BFG69401.1"/>
    </source>
</evidence>
<dbReference type="InterPro" id="IPR014284">
    <property type="entry name" value="RNA_pol_sigma-70_dom"/>
</dbReference>
<feature type="domain" description="RNA polymerase sigma factor 70 region 4 type 2" evidence="6">
    <location>
        <begin position="103"/>
        <end position="154"/>
    </location>
</feature>
<evidence type="ECO:0000259" key="6">
    <source>
        <dbReference type="Pfam" id="PF08281"/>
    </source>
</evidence>
<dbReference type="EMBL" id="AP029612">
    <property type="protein sequence ID" value="BFG69401.1"/>
    <property type="molecule type" value="Genomic_DNA"/>
</dbReference>
<dbReference type="Gene3D" id="1.10.1740.10">
    <property type="match status" value="1"/>
</dbReference>
<dbReference type="CDD" id="cd06171">
    <property type="entry name" value="Sigma70_r4"/>
    <property type="match status" value="1"/>
</dbReference>
<protein>
    <submittedName>
        <fullName evidence="7">Sigma-70 family RNA polymerase sigma factor</fullName>
    </submittedName>
</protein>
<dbReference type="InterPro" id="IPR039425">
    <property type="entry name" value="RNA_pol_sigma-70-like"/>
</dbReference>
<sequence length="169" mass="19785">MLYEGLFDYAMKIAFRYIHQQEEAEEIVHESFIKLYKNIDRFDIQRNGDTEALFKGWFKRIIVNTCIDQLRKVQLNIIHPEKDTDYDHIGDSQENALDKIGYQEIIEAIRQLTPVYRTVFNLFVIEGFSHDEIAQTLSISVGASKSNLSKAKSNLRKIISQRNIHTNYV</sequence>
<evidence type="ECO:0000256" key="3">
    <source>
        <dbReference type="ARBA" id="ARBA00023082"/>
    </source>
</evidence>
<evidence type="ECO:0000259" key="5">
    <source>
        <dbReference type="Pfam" id="PF04542"/>
    </source>
</evidence>
<dbReference type="PANTHER" id="PTHR43133">
    <property type="entry name" value="RNA POLYMERASE ECF-TYPE SIGMA FACTO"/>
    <property type="match status" value="1"/>
</dbReference>
<dbReference type="Pfam" id="PF04542">
    <property type="entry name" value="Sigma70_r2"/>
    <property type="match status" value="1"/>
</dbReference>
<dbReference type="InterPro" id="IPR013324">
    <property type="entry name" value="RNA_pol_sigma_r3/r4-like"/>
</dbReference>
<dbReference type="GO" id="GO:0003677">
    <property type="term" value="F:DNA binding"/>
    <property type="evidence" value="ECO:0007669"/>
    <property type="project" value="InterPro"/>
</dbReference>
<evidence type="ECO:0000256" key="1">
    <source>
        <dbReference type="ARBA" id="ARBA00010641"/>
    </source>
</evidence>
<dbReference type="InterPro" id="IPR036388">
    <property type="entry name" value="WH-like_DNA-bd_sf"/>
</dbReference>
<accession>A0AAT9GFX3</accession>
<organism evidence="7">
    <name type="scientific">Sediminibacterium sp. KACHI17</name>
    <dbReference type="NCBI Taxonomy" id="1751071"/>
    <lineage>
        <taxon>Bacteria</taxon>
        <taxon>Pseudomonadati</taxon>
        <taxon>Bacteroidota</taxon>
        <taxon>Chitinophagia</taxon>
        <taxon>Chitinophagales</taxon>
        <taxon>Chitinophagaceae</taxon>
        <taxon>Sediminibacterium</taxon>
    </lineage>
</organism>
<keyword evidence="4" id="KW-0804">Transcription</keyword>
<feature type="domain" description="RNA polymerase sigma-70 region 2" evidence="5">
    <location>
        <begin position="8"/>
        <end position="73"/>
    </location>
</feature>
<dbReference type="Pfam" id="PF08281">
    <property type="entry name" value="Sigma70_r4_2"/>
    <property type="match status" value="1"/>
</dbReference>
<evidence type="ECO:0000256" key="4">
    <source>
        <dbReference type="ARBA" id="ARBA00023163"/>
    </source>
</evidence>
<name>A0AAT9GFX3_9BACT</name>
<dbReference type="NCBIfam" id="TIGR02937">
    <property type="entry name" value="sigma70-ECF"/>
    <property type="match status" value="1"/>
</dbReference>
<keyword evidence="2" id="KW-0805">Transcription regulation</keyword>
<dbReference type="GO" id="GO:0006352">
    <property type="term" value="P:DNA-templated transcription initiation"/>
    <property type="evidence" value="ECO:0007669"/>
    <property type="project" value="InterPro"/>
</dbReference>
<dbReference type="SUPFAM" id="SSF88659">
    <property type="entry name" value="Sigma3 and sigma4 domains of RNA polymerase sigma factors"/>
    <property type="match status" value="1"/>
</dbReference>
<dbReference type="GO" id="GO:0016987">
    <property type="term" value="F:sigma factor activity"/>
    <property type="evidence" value="ECO:0007669"/>
    <property type="project" value="UniProtKB-KW"/>
</dbReference>
<dbReference type="InterPro" id="IPR013249">
    <property type="entry name" value="RNA_pol_sigma70_r4_t2"/>
</dbReference>
<dbReference type="AlphaFoldDB" id="A0AAT9GFX3"/>
<comment type="similarity">
    <text evidence="1">Belongs to the sigma-70 factor family. ECF subfamily.</text>
</comment>
<reference evidence="7" key="1">
    <citation type="submission" date="2024-02" db="EMBL/GenBank/DDBJ databases">
        <title>Sediminibacterium planktonica sp. nov. and Sediminibacterium longus sp. nov., isolated from surface lake and river water.</title>
        <authorList>
            <person name="Watanabe K."/>
            <person name="Takemine S."/>
            <person name="Ishii Y."/>
            <person name="Ogata Y."/>
            <person name="Shindo C."/>
            <person name="Suda W."/>
        </authorList>
    </citation>
    <scope>NUCLEOTIDE SEQUENCE</scope>
    <source>
        <strain evidence="7">KACHI17</strain>
    </source>
</reference>
<dbReference type="InterPro" id="IPR013325">
    <property type="entry name" value="RNA_pol_sigma_r2"/>
</dbReference>
<gene>
    <name evidence="7" type="ORF">KACHI17_02820</name>
</gene>
<dbReference type="PANTHER" id="PTHR43133:SF51">
    <property type="entry name" value="RNA POLYMERASE SIGMA FACTOR"/>
    <property type="match status" value="1"/>
</dbReference>
<dbReference type="Gene3D" id="1.10.10.10">
    <property type="entry name" value="Winged helix-like DNA-binding domain superfamily/Winged helix DNA-binding domain"/>
    <property type="match status" value="1"/>
</dbReference>
<proteinExistence type="inferred from homology"/>